<protein>
    <recommendedName>
        <fullName evidence="6">ATP synthase protein 8</fullName>
    </recommendedName>
</protein>
<comment type="subunit">
    <text evidence="6">F-type ATPases have 2 components, CF(1) - the catalytic core - and CF(0) - the membrane proton channel.</text>
</comment>
<gene>
    <name evidence="7" type="primary">atp8</name>
</gene>
<accession>A0A7G7XQB4</accession>
<evidence type="ECO:0000256" key="6">
    <source>
        <dbReference type="RuleBase" id="RU368038"/>
    </source>
</evidence>
<dbReference type="EMBL" id="MT755636">
    <property type="protein sequence ID" value="QNH82605.1"/>
    <property type="molecule type" value="Genomic_DNA"/>
</dbReference>
<evidence type="ECO:0000256" key="1">
    <source>
        <dbReference type="ARBA" id="ARBA00004167"/>
    </source>
</evidence>
<keyword evidence="6" id="KW-0066">ATP synthesis</keyword>
<keyword evidence="4 6" id="KW-1133">Transmembrane helix</keyword>
<comment type="similarity">
    <text evidence="2 6">Belongs to the ATPase protein 8 family.</text>
</comment>
<dbReference type="GO" id="GO:0005743">
    <property type="term" value="C:mitochondrial inner membrane"/>
    <property type="evidence" value="ECO:0007669"/>
    <property type="project" value="UniProtKB-SubCell"/>
</dbReference>
<dbReference type="GO" id="GO:0045259">
    <property type="term" value="C:proton-transporting ATP synthase complex"/>
    <property type="evidence" value="ECO:0007669"/>
    <property type="project" value="UniProtKB-KW"/>
</dbReference>
<geneLocation type="mitochondrion" evidence="7"/>
<evidence type="ECO:0000313" key="7">
    <source>
        <dbReference type="EMBL" id="QNH82605.1"/>
    </source>
</evidence>
<dbReference type="GO" id="GO:0015986">
    <property type="term" value="P:proton motive force-driven ATP synthesis"/>
    <property type="evidence" value="ECO:0007669"/>
    <property type="project" value="UniProtKB-UniRule"/>
</dbReference>
<evidence type="ECO:0000256" key="3">
    <source>
        <dbReference type="ARBA" id="ARBA00022692"/>
    </source>
</evidence>
<comment type="function">
    <text evidence="6">Mitochondrial membrane ATP synthase (F(1)F(0) ATP synthase or Complex V) produces ATP from ADP in the presence of a proton gradient across the membrane which is generated by electron transport complexes of the respiratory chain. F-type ATPases consist of two structural domains, F(1) - containing the extramembraneous catalytic core and F(0) - containing the membrane proton channel, linked together by a central stalk and a peripheral stalk. During catalysis, ATP synthesis in the catalytic domain of F(1) is coupled via a rotary mechanism of the central stalk subunits to proton translocation. Part of the complex F(0) domain. Minor subunit located with subunit a in the membrane.</text>
</comment>
<evidence type="ECO:0000256" key="5">
    <source>
        <dbReference type="ARBA" id="ARBA00023136"/>
    </source>
</evidence>
<organism evidence="7">
    <name type="scientific">Sterigmatomyces sp</name>
    <dbReference type="NCBI Taxonomy" id="1972484"/>
    <lineage>
        <taxon>Eukaryota</taxon>
        <taxon>Fungi</taxon>
        <taxon>Dikarya</taxon>
        <taxon>Basidiomycota</taxon>
        <taxon>Pucciniomycotina</taxon>
        <taxon>Agaricostilbomycetes</taxon>
        <taxon>Agaricostilbales</taxon>
        <taxon>Agaricostilbaceae</taxon>
        <taxon>Sterigmatomyces</taxon>
    </lineage>
</organism>
<keyword evidence="6" id="KW-0375">Hydrogen ion transport</keyword>
<dbReference type="Pfam" id="PF05933">
    <property type="entry name" value="Fun_ATP-synt_8"/>
    <property type="match status" value="1"/>
</dbReference>
<evidence type="ECO:0000256" key="2">
    <source>
        <dbReference type="ARBA" id="ARBA00008892"/>
    </source>
</evidence>
<comment type="subcellular location">
    <subcellularLocation>
        <location evidence="1">Membrane</location>
        <topology evidence="1">Single-pass membrane protein</topology>
    </subcellularLocation>
    <subcellularLocation>
        <location evidence="6">Mitochondrion inner membrane</location>
        <topology evidence="6">Single-pass membrane protein</topology>
    </subcellularLocation>
</comment>
<keyword evidence="5 6" id="KW-0472">Membrane</keyword>
<keyword evidence="6" id="KW-0406">Ion transport</keyword>
<keyword evidence="6" id="KW-0813">Transport</keyword>
<reference evidence="7" key="1">
    <citation type="submission" date="2020-07" db="EMBL/GenBank/DDBJ databases">
        <authorList>
            <person name="Tan M."/>
        </authorList>
    </citation>
    <scope>NUCLEOTIDE SEQUENCE</scope>
</reference>
<name>A0A7G7XQB4_9BASI</name>
<evidence type="ECO:0000256" key="4">
    <source>
        <dbReference type="ARBA" id="ARBA00022989"/>
    </source>
</evidence>
<dbReference type="GO" id="GO:0015078">
    <property type="term" value="F:proton transmembrane transporter activity"/>
    <property type="evidence" value="ECO:0007669"/>
    <property type="project" value="UniProtKB-UniRule"/>
</dbReference>
<sequence length="48" mass="5656">MPQVLPFFFVNQFVFAFGALLVLVYVTSKYFLRMITEVSVTRMYITNL</sequence>
<feature type="transmembrane region" description="Helical" evidence="6">
    <location>
        <begin position="6"/>
        <end position="26"/>
    </location>
</feature>
<keyword evidence="3 6" id="KW-0812">Transmembrane</keyword>
<keyword evidence="6 7" id="KW-0496">Mitochondrion</keyword>
<dbReference type="AlphaFoldDB" id="A0A7G7XQB4"/>
<proteinExistence type="inferred from homology"/>
<dbReference type="InterPro" id="IPR009230">
    <property type="entry name" value="ATP_synth_su8_fun"/>
</dbReference>
<keyword evidence="6" id="KW-0138">CF(0)</keyword>